<feature type="compositionally biased region" description="Polar residues" evidence="1">
    <location>
        <begin position="178"/>
        <end position="188"/>
    </location>
</feature>
<dbReference type="InterPro" id="IPR009071">
    <property type="entry name" value="HMG_box_dom"/>
</dbReference>
<proteinExistence type="predicted"/>
<reference evidence="3 5" key="1">
    <citation type="submission" date="2017-11" db="EMBL/GenBank/DDBJ databases">
        <title>The genome of Rhizophagus clarus HR1 reveals common genetic basis of auxotrophy among arbuscular mycorrhizal fungi.</title>
        <authorList>
            <person name="Kobayashi Y."/>
        </authorList>
    </citation>
    <scope>NUCLEOTIDE SEQUENCE [LARGE SCALE GENOMIC DNA]</scope>
    <source>
        <strain evidence="3 5">HR1</strain>
    </source>
</reference>
<gene>
    <name evidence="4" type="ORF">RCL2_002627000</name>
    <name evidence="3" type="ORF">RclHR1_06930004</name>
</gene>
<reference evidence="4" key="2">
    <citation type="submission" date="2019-10" db="EMBL/GenBank/DDBJ databases">
        <title>Conservation and host-specific expression of non-tandemly repeated heterogenous ribosome RNA gene in arbuscular mycorrhizal fungi.</title>
        <authorList>
            <person name="Maeda T."/>
            <person name="Kobayashi Y."/>
            <person name="Nakagawa T."/>
            <person name="Ezawa T."/>
            <person name="Yamaguchi K."/>
            <person name="Bino T."/>
            <person name="Nishimoto Y."/>
            <person name="Shigenobu S."/>
            <person name="Kawaguchi M."/>
        </authorList>
    </citation>
    <scope>NUCLEOTIDE SEQUENCE</scope>
    <source>
        <strain evidence="4">HR1</strain>
    </source>
</reference>
<comment type="caution">
    <text evidence="3">The sequence shown here is derived from an EMBL/GenBank/DDBJ whole genome shotgun (WGS) entry which is preliminary data.</text>
</comment>
<dbReference type="Pfam" id="PF00505">
    <property type="entry name" value="HMG_box"/>
    <property type="match status" value="1"/>
</dbReference>
<feature type="compositionally biased region" description="Basic residues" evidence="1">
    <location>
        <begin position="112"/>
        <end position="121"/>
    </location>
</feature>
<feature type="region of interest" description="Disordered" evidence="1">
    <location>
        <begin position="154"/>
        <end position="188"/>
    </location>
</feature>
<keyword evidence="5" id="KW-1185">Reference proteome</keyword>
<organism evidence="3 5">
    <name type="scientific">Rhizophagus clarus</name>
    <dbReference type="NCBI Taxonomy" id="94130"/>
    <lineage>
        <taxon>Eukaryota</taxon>
        <taxon>Fungi</taxon>
        <taxon>Fungi incertae sedis</taxon>
        <taxon>Mucoromycota</taxon>
        <taxon>Glomeromycotina</taxon>
        <taxon>Glomeromycetes</taxon>
        <taxon>Glomerales</taxon>
        <taxon>Glomeraceae</taxon>
        <taxon>Rhizophagus</taxon>
    </lineage>
</organism>
<dbReference type="EMBL" id="BLAL01000285">
    <property type="protein sequence ID" value="GES99787.1"/>
    <property type="molecule type" value="Genomic_DNA"/>
</dbReference>
<evidence type="ECO:0000259" key="2">
    <source>
        <dbReference type="Pfam" id="PF00505"/>
    </source>
</evidence>
<accession>A0A2Z6S6W0</accession>
<evidence type="ECO:0000313" key="3">
    <source>
        <dbReference type="EMBL" id="GBC06575.1"/>
    </source>
</evidence>
<dbReference type="Proteomes" id="UP000615446">
    <property type="component" value="Unassembled WGS sequence"/>
</dbReference>
<feature type="compositionally biased region" description="Low complexity" evidence="1">
    <location>
        <begin position="164"/>
        <end position="177"/>
    </location>
</feature>
<dbReference type="Proteomes" id="UP000247702">
    <property type="component" value="Unassembled WGS sequence"/>
</dbReference>
<feature type="region of interest" description="Disordered" evidence="1">
    <location>
        <begin position="107"/>
        <end position="137"/>
    </location>
</feature>
<feature type="domain" description="HMG box" evidence="2">
    <location>
        <begin position="37"/>
        <end position="90"/>
    </location>
</feature>
<dbReference type="InterPro" id="IPR036910">
    <property type="entry name" value="HMG_box_dom_sf"/>
</dbReference>
<dbReference type="AlphaFoldDB" id="A0A2Z6S6W0"/>
<evidence type="ECO:0000313" key="5">
    <source>
        <dbReference type="Proteomes" id="UP000247702"/>
    </source>
</evidence>
<dbReference type="Gene3D" id="1.10.30.10">
    <property type="entry name" value="High mobility group box domain"/>
    <property type="match status" value="1"/>
</dbReference>
<dbReference type="EMBL" id="BEXD01004085">
    <property type="protein sequence ID" value="GBC06575.1"/>
    <property type="molecule type" value="Genomic_DNA"/>
</dbReference>
<evidence type="ECO:0000256" key="1">
    <source>
        <dbReference type="SAM" id="MobiDB-lite"/>
    </source>
</evidence>
<protein>
    <recommendedName>
        <fullName evidence="2">HMG box domain-containing protein</fullName>
    </recommendedName>
</protein>
<dbReference type="SUPFAM" id="SSF47095">
    <property type="entry name" value="HMG-box"/>
    <property type="match status" value="1"/>
</dbReference>
<name>A0A2Z6S6W0_9GLOM</name>
<dbReference type="OrthoDB" id="6247875at2759"/>
<sequence length="274" mass="31818">MSCQTYNTIIKITLPFPPAINATDIVNRRKPCKVKSKGPNAFLIYRKAFLEHLSHLKYNLKMTDVSKLVSKYWENETDDVKDAYRKISKEVEDELVERRKQTVSNRLIWKNSTRKRNRVGRATKSQNKSKDNTKANHSNRNFLFVTDTIASSLPQKHGKKITTSNSESKNSGSPSENFQNLEPSYQEPTCYSQSDLNQFYLPYHDLQLVDPITTTNIGDFVIDEGIDLCLQNFLICNQHYQPYYNLYLEENSHPQQQLQLQEEISLSTKSNLRL</sequence>
<evidence type="ECO:0000313" key="4">
    <source>
        <dbReference type="EMBL" id="GES99787.1"/>
    </source>
</evidence>